<proteinExistence type="predicted"/>
<dbReference type="Proteomes" id="UP001181258">
    <property type="component" value="Unassembled WGS sequence"/>
</dbReference>
<evidence type="ECO:0000313" key="2">
    <source>
        <dbReference type="Proteomes" id="UP001181258"/>
    </source>
</evidence>
<organism evidence="1 2">
    <name type="scientific">Phocaeicola vulgatus</name>
    <name type="common">Bacteroides vulgatus</name>
    <dbReference type="NCBI Taxonomy" id="821"/>
    <lineage>
        <taxon>Bacteria</taxon>
        <taxon>Pseudomonadati</taxon>
        <taxon>Bacteroidota</taxon>
        <taxon>Bacteroidia</taxon>
        <taxon>Bacteroidales</taxon>
        <taxon>Bacteroidaceae</taxon>
        <taxon>Phocaeicola</taxon>
    </lineage>
</organism>
<gene>
    <name evidence="1" type="ORF">RVY68_20655</name>
</gene>
<reference evidence="1" key="1">
    <citation type="submission" date="2023-10" db="EMBL/GenBank/DDBJ databases">
        <title>Genome of potential pathogenic bacteria in Crohn's disease.</title>
        <authorList>
            <person name="Rodriguez-Palacios A."/>
        </authorList>
    </citation>
    <scope>NUCLEOTIDE SEQUENCE</scope>
    <source>
        <strain evidence="1">CavFT-hAR107</strain>
    </source>
</reference>
<name>A0AAE4LH71_PHOVU</name>
<comment type="caution">
    <text evidence="1">The sequence shown here is derived from an EMBL/GenBank/DDBJ whole genome shotgun (WGS) entry which is preliminary data.</text>
</comment>
<dbReference type="EMBL" id="JAWDHD010000013">
    <property type="protein sequence ID" value="MDU0251003.1"/>
    <property type="molecule type" value="Genomic_DNA"/>
</dbReference>
<dbReference type="RefSeq" id="WP_227238701.1">
    <property type="nucleotide sequence ID" value="NZ_BAABZK010000001.1"/>
</dbReference>
<protein>
    <submittedName>
        <fullName evidence="1">Uncharacterized protein</fullName>
    </submittedName>
</protein>
<sequence>MARGEVEHIQLVFPSKVNEEYRFTFDRYLKGIQISARELKKMNGYYDALVPFKNQLKCTDTLTAVWITVQCPSRVPVGKYHQTIKIEGSKHFTIQLDYNVHHTTIPLKSSIPITVGVENRCMTEGLNDKEADKERQRWVDFVLSYRMTPVFGTQITPERWQYEHSFSPWAWNDKRSIRLLNDRRYSCYMLPFFTLSENELASLLCNIQKKGKLKESLFYIWDEPAYIGMCNYFRRNFL</sequence>
<evidence type="ECO:0000313" key="1">
    <source>
        <dbReference type="EMBL" id="MDU0251003.1"/>
    </source>
</evidence>
<accession>A0AAE4LH71</accession>
<dbReference type="AlphaFoldDB" id="A0AAE4LH71"/>